<feature type="region of interest" description="Disordered" evidence="11">
    <location>
        <begin position="158"/>
        <end position="202"/>
    </location>
</feature>
<dbReference type="PROSITE" id="PS00170">
    <property type="entry name" value="CSA_PPIASE_1"/>
    <property type="match status" value="1"/>
</dbReference>
<evidence type="ECO:0000256" key="9">
    <source>
        <dbReference type="ARBA" id="ARBA00023110"/>
    </source>
</evidence>
<dbReference type="InterPro" id="IPR011990">
    <property type="entry name" value="TPR-like_helical_dom_sf"/>
</dbReference>
<comment type="subcellular location">
    <subcellularLocation>
        <location evidence="3">Cytoplasm</location>
    </subcellularLocation>
</comment>
<evidence type="ECO:0000256" key="2">
    <source>
        <dbReference type="ARBA" id="ARBA00002388"/>
    </source>
</evidence>
<evidence type="ECO:0000256" key="3">
    <source>
        <dbReference type="ARBA" id="ARBA00004496"/>
    </source>
</evidence>
<dbReference type="STRING" id="1160509.A0A3N4IFG3"/>
<dbReference type="Pfam" id="PF00160">
    <property type="entry name" value="Pro_isomerase"/>
    <property type="match status" value="1"/>
</dbReference>
<keyword evidence="8" id="KW-0802">TPR repeat</keyword>
<dbReference type="Gene3D" id="1.25.40.10">
    <property type="entry name" value="Tetratricopeptide repeat domain"/>
    <property type="match status" value="1"/>
</dbReference>
<dbReference type="EC" id="5.2.1.8" evidence="5"/>
<dbReference type="CDD" id="cd01926">
    <property type="entry name" value="cyclophilin_ABH_like"/>
    <property type="match status" value="1"/>
</dbReference>
<dbReference type="SMART" id="SM00028">
    <property type="entry name" value="TPR"/>
    <property type="match status" value="2"/>
</dbReference>
<reference evidence="13 14" key="1">
    <citation type="journal article" date="2018" name="Nat. Ecol. Evol.">
        <title>Pezizomycetes genomes reveal the molecular basis of ectomycorrhizal truffle lifestyle.</title>
        <authorList>
            <person name="Murat C."/>
            <person name="Payen T."/>
            <person name="Noel B."/>
            <person name="Kuo A."/>
            <person name="Morin E."/>
            <person name="Chen J."/>
            <person name="Kohler A."/>
            <person name="Krizsan K."/>
            <person name="Balestrini R."/>
            <person name="Da Silva C."/>
            <person name="Montanini B."/>
            <person name="Hainaut M."/>
            <person name="Levati E."/>
            <person name="Barry K.W."/>
            <person name="Belfiori B."/>
            <person name="Cichocki N."/>
            <person name="Clum A."/>
            <person name="Dockter R.B."/>
            <person name="Fauchery L."/>
            <person name="Guy J."/>
            <person name="Iotti M."/>
            <person name="Le Tacon F."/>
            <person name="Lindquist E.A."/>
            <person name="Lipzen A."/>
            <person name="Malagnac F."/>
            <person name="Mello A."/>
            <person name="Molinier V."/>
            <person name="Miyauchi S."/>
            <person name="Poulain J."/>
            <person name="Riccioni C."/>
            <person name="Rubini A."/>
            <person name="Sitrit Y."/>
            <person name="Splivallo R."/>
            <person name="Traeger S."/>
            <person name="Wang M."/>
            <person name="Zifcakova L."/>
            <person name="Wipf D."/>
            <person name="Zambonelli A."/>
            <person name="Paolocci F."/>
            <person name="Nowrousian M."/>
            <person name="Ottonello S."/>
            <person name="Baldrian P."/>
            <person name="Spatafora J.W."/>
            <person name="Henrissat B."/>
            <person name="Nagy L.G."/>
            <person name="Aury J.M."/>
            <person name="Wincker P."/>
            <person name="Grigoriev I.V."/>
            <person name="Bonfante P."/>
            <person name="Martin F.M."/>
        </authorList>
    </citation>
    <scope>NUCLEOTIDE SEQUENCE [LARGE SCALE GENOMIC DNA]</scope>
    <source>
        <strain evidence="13 14">RN42</strain>
    </source>
</reference>
<evidence type="ECO:0000256" key="4">
    <source>
        <dbReference type="ARBA" id="ARBA00010898"/>
    </source>
</evidence>
<evidence type="ECO:0000256" key="5">
    <source>
        <dbReference type="ARBA" id="ARBA00013194"/>
    </source>
</evidence>
<dbReference type="FunFam" id="2.40.100.10:FF:000009">
    <property type="entry name" value="Peptidyl-prolyl cis-trans isomerase D"/>
    <property type="match status" value="1"/>
</dbReference>
<evidence type="ECO:0000256" key="11">
    <source>
        <dbReference type="SAM" id="MobiDB-lite"/>
    </source>
</evidence>
<dbReference type="PANTHER" id="PTHR11071:SF561">
    <property type="entry name" value="PEPTIDYL-PROLYL CIS-TRANS ISOMERASE D-RELATED"/>
    <property type="match status" value="1"/>
</dbReference>
<dbReference type="PROSITE" id="PS50072">
    <property type="entry name" value="CSA_PPIASE_2"/>
    <property type="match status" value="1"/>
</dbReference>
<keyword evidence="9" id="KW-0697">Rotamase</keyword>
<keyword evidence="6" id="KW-0963">Cytoplasm</keyword>
<sequence>MATESQRPRVFLEVTMGDKKLGRIGIELYNDVVPKTAENFRALCTGEKGVGKMGKPLHYKGSGFHRVIKGFMIQGGDFTAGNGSGGESIYGEKFEDESFVKKHDRPFLLSMANAGPGTNGSQFFITTVPTPHLDGKHVVFGEVISGKGLVRKIEQVKTDPGDKPVKPVTITDCGQLDSGESISEPGKDEADPYEDFPEDEEIERPNEDILKVATEIKDLGNKLFKANDIEAALEKYEKSLRYLATFNEEDEKLSAEQRLAYNQLKFTNYSNTALLQNKSKAYRDAKESATKALDIAQIGKLPDGEFAKGYYRRAVALVNLKDDDSAIEDLTKANKLKAGDAGIVKELTAAQERVKARKARQKAAFAKMFK</sequence>
<dbReference type="SUPFAM" id="SSF50891">
    <property type="entry name" value="Cyclophilin-like"/>
    <property type="match status" value="1"/>
</dbReference>
<accession>A0A3N4IFG3</accession>
<dbReference type="EMBL" id="ML119688">
    <property type="protein sequence ID" value="RPA80434.1"/>
    <property type="molecule type" value="Genomic_DNA"/>
</dbReference>
<dbReference type="OrthoDB" id="193499at2759"/>
<dbReference type="GO" id="GO:0051082">
    <property type="term" value="F:unfolded protein binding"/>
    <property type="evidence" value="ECO:0007669"/>
    <property type="project" value="UniProtKB-ARBA"/>
</dbReference>
<comment type="function">
    <text evidence="2">PPIases accelerate the folding of proteins. It catalyzes the cis-trans isomerization of proline imidic peptide bonds in oligopeptides.</text>
</comment>
<dbReference type="FunFam" id="1.25.40.10:FF:000029">
    <property type="entry name" value="peptidyl-prolyl cis-trans isomerase D"/>
    <property type="match status" value="1"/>
</dbReference>
<organism evidence="13 14">
    <name type="scientific">Ascobolus immersus RN42</name>
    <dbReference type="NCBI Taxonomy" id="1160509"/>
    <lineage>
        <taxon>Eukaryota</taxon>
        <taxon>Fungi</taxon>
        <taxon>Dikarya</taxon>
        <taxon>Ascomycota</taxon>
        <taxon>Pezizomycotina</taxon>
        <taxon>Pezizomycetes</taxon>
        <taxon>Pezizales</taxon>
        <taxon>Ascobolaceae</taxon>
        <taxon>Ascobolus</taxon>
    </lineage>
</organism>
<dbReference type="Proteomes" id="UP000275078">
    <property type="component" value="Unassembled WGS sequence"/>
</dbReference>
<dbReference type="InterPro" id="IPR020892">
    <property type="entry name" value="Cyclophilin-type_PPIase_CS"/>
</dbReference>
<evidence type="ECO:0000256" key="7">
    <source>
        <dbReference type="ARBA" id="ARBA00022737"/>
    </source>
</evidence>
<evidence type="ECO:0000313" key="13">
    <source>
        <dbReference type="EMBL" id="RPA80434.1"/>
    </source>
</evidence>
<dbReference type="AlphaFoldDB" id="A0A3N4IFG3"/>
<evidence type="ECO:0000313" key="14">
    <source>
        <dbReference type="Proteomes" id="UP000275078"/>
    </source>
</evidence>
<dbReference type="PRINTS" id="PR00153">
    <property type="entry name" value="CSAPPISMRASE"/>
</dbReference>
<evidence type="ECO:0000256" key="1">
    <source>
        <dbReference type="ARBA" id="ARBA00000971"/>
    </source>
</evidence>
<dbReference type="SUPFAM" id="SSF48452">
    <property type="entry name" value="TPR-like"/>
    <property type="match status" value="1"/>
</dbReference>
<feature type="domain" description="PPIase cyclophilin-type" evidence="12">
    <location>
        <begin position="11"/>
        <end position="175"/>
    </location>
</feature>
<dbReference type="InterPro" id="IPR029000">
    <property type="entry name" value="Cyclophilin-like_dom_sf"/>
</dbReference>
<protein>
    <recommendedName>
        <fullName evidence="5">peptidylprolyl isomerase</fullName>
        <ecNumber evidence="5">5.2.1.8</ecNumber>
    </recommendedName>
</protein>
<gene>
    <name evidence="13" type="ORF">BJ508DRAFT_129378</name>
</gene>
<dbReference type="GO" id="GO:0003755">
    <property type="term" value="F:peptidyl-prolyl cis-trans isomerase activity"/>
    <property type="evidence" value="ECO:0007669"/>
    <property type="project" value="UniProtKB-KW"/>
</dbReference>
<dbReference type="GO" id="GO:0016018">
    <property type="term" value="F:cyclosporin A binding"/>
    <property type="evidence" value="ECO:0007669"/>
    <property type="project" value="TreeGrafter"/>
</dbReference>
<dbReference type="Gene3D" id="2.40.100.10">
    <property type="entry name" value="Cyclophilin-like"/>
    <property type="match status" value="1"/>
</dbReference>
<name>A0A3N4IFG3_ASCIM</name>
<dbReference type="PANTHER" id="PTHR11071">
    <property type="entry name" value="PEPTIDYL-PROLYL CIS-TRANS ISOMERASE"/>
    <property type="match status" value="1"/>
</dbReference>
<dbReference type="GO" id="GO:0042026">
    <property type="term" value="P:protein refolding"/>
    <property type="evidence" value="ECO:0007669"/>
    <property type="project" value="UniProtKB-ARBA"/>
</dbReference>
<evidence type="ECO:0000256" key="8">
    <source>
        <dbReference type="ARBA" id="ARBA00022803"/>
    </source>
</evidence>
<dbReference type="GO" id="GO:0005737">
    <property type="term" value="C:cytoplasm"/>
    <property type="evidence" value="ECO:0007669"/>
    <property type="project" value="UniProtKB-SubCell"/>
</dbReference>
<evidence type="ECO:0000256" key="6">
    <source>
        <dbReference type="ARBA" id="ARBA00022490"/>
    </source>
</evidence>
<keyword evidence="7" id="KW-0677">Repeat</keyword>
<evidence type="ECO:0000256" key="10">
    <source>
        <dbReference type="ARBA" id="ARBA00023235"/>
    </source>
</evidence>
<dbReference type="InterPro" id="IPR019734">
    <property type="entry name" value="TPR_rpt"/>
</dbReference>
<keyword evidence="10 13" id="KW-0413">Isomerase</keyword>
<feature type="compositionally biased region" description="Acidic residues" evidence="11">
    <location>
        <begin position="191"/>
        <end position="202"/>
    </location>
</feature>
<comment type="catalytic activity">
    <reaction evidence="1">
        <text>[protein]-peptidylproline (omega=180) = [protein]-peptidylproline (omega=0)</text>
        <dbReference type="Rhea" id="RHEA:16237"/>
        <dbReference type="Rhea" id="RHEA-COMP:10747"/>
        <dbReference type="Rhea" id="RHEA-COMP:10748"/>
        <dbReference type="ChEBI" id="CHEBI:83833"/>
        <dbReference type="ChEBI" id="CHEBI:83834"/>
        <dbReference type="EC" id="5.2.1.8"/>
    </reaction>
</comment>
<proteinExistence type="inferred from homology"/>
<evidence type="ECO:0000259" key="12">
    <source>
        <dbReference type="PROSITE" id="PS50072"/>
    </source>
</evidence>
<comment type="similarity">
    <text evidence="4">Belongs to the cyclophilin-type PPIase family. PPIase D subfamily.</text>
</comment>
<keyword evidence="14" id="KW-1185">Reference proteome</keyword>
<dbReference type="InterPro" id="IPR002130">
    <property type="entry name" value="Cyclophilin-type_PPIase_dom"/>
</dbReference>